<dbReference type="Proteomes" id="UP000245133">
    <property type="component" value="Unassembled WGS sequence"/>
</dbReference>
<dbReference type="AlphaFoldDB" id="A0A2P2E2Y0"/>
<name>A0A2P2E2Y0_9LEPT</name>
<evidence type="ECO:0000313" key="1">
    <source>
        <dbReference type="EMBL" id="GBF51227.1"/>
    </source>
</evidence>
<gene>
    <name evidence="1" type="ORF">LPTSP4_27590</name>
</gene>
<dbReference type="EMBL" id="BFBB01000008">
    <property type="protein sequence ID" value="GBF51227.1"/>
    <property type="molecule type" value="Genomic_DNA"/>
</dbReference>
<organism evidence="1 2">
    <name type="scientific">Leptospira ryugenii</name>
    <dbReference type="NCBI Taxonomy" id="1917863"/>
    <lineage>
        <taxon>Bacteria</taxon>
        <taxon>Pseudomonadati</taxon>
        <taxon>Spirochaetota</taxon>
        <taxon>Spirochaetia</taxon>
        <taxon>Leptospirales</taxon>
        <taxon>Leptospiraceae</taxon>
        <taxon>Leptospira</taxon>
    </lineage>
</organism>
<accession>A0A2P2E2Y0</accession>
<sequence length="84" mass="9528">MKRKIIKIISKLSKTMTKLLLLLNIFLLMNCKSQREASCIKDAEGSVLQACLLQRTDGSRATPVFAIEICLVEINDYRKCINKP</sequence>
<proteinExistence type="predicted"/>
<keyword evidence="2" id="KW-1185">Reference proteome</keyword>
<evidence type="ECO:0000313" key="2">
    <source>
        <dbReference type="Proteomes" id="UP000245133"/>
    </source>
</evidence>
<protein>
    <submittedName>
        <fullName evidence="1">Uncharacterized protein</fullName>
    </submittedName>
</protein>
<reference evidence="1 2" key="1">
    <citation type="submission" date="2018-02" db="EMBL/GenBank/DDBJ databases">
        <title>Novel Leptospira species isolated from soil and water in Japan.</title>
        <authorList>
            <person name="Nakao R."/>
            <person name="Masuzawa T."/>
        </authorList>
    </citation>
    <scope>NUCLEOTIDE SEQUENCE [LARGE SCALE GENOMIC DNA]</scope>
    <source>
        <strain evidence="1 2">YH101</strain>
    </source>
</reference>
<comment type="caution">
    <text evidence="1">The sequence shown here is derived from an EMBL/GenBank/DDBJ whole genome shotgun (WGS) entry which is preliminary data.</text>
</comment>